<dbReference type="InterPro" id="IPR012319">
    <property type="entry name" value="FPG_cat"/>
</dbReference>
<keyword evidence="19" id="KW-1185">Reference proteome</keyword>
<evidence type="ECO:0000256" key="4">
    <source>
        <dbReference type="ARBA" id="ARBA00022723"/>
    </source>
</evidence>
<evidence type="ECO:0000256" key="3">
    <source>
        <dbReference type="ARBA" id="ARBA00011245"/>
    </source>
</evidence>
<dbReference type="FunFam" id="3.20.190.10:FF:000001">
    <property type="entry name" value="Formamidopyrimidine-DNA glycosylase"/>
    <property type="match status" value="1"/>
</dbReference>
<dbReference type="Pfam" id="PF06831">
    <property type="entry name" value="H2TH"/>
    <property type="match status" value="1"/>
</dbReference>
<evidence type="ECO:0000256" key="5">
    <source>
        <dbReference type="ARBA" id="ARBA00022763"/>
    </source>
</evidence>
<feature type="domain" description="FPG-type" evidence="16">
    <location>
        <begin position="237"/>
        <end position="271"/>
    </location>
</feature>
<accession>A0A917JW05</accession>
<dbReference type="NCBIfam" id="NF002211">
    <property type="entry name" value="PRK01103.1"/>
    <property type="match status" value="1"/>
</dbReference>
<evidence type="ECO:0000256" key="13">
    <source>
        <dbReference type="ARBA" id="ARBA00023295"/>
    </source>
</evidence>
<protein>
    <recommendedName>
        <fullName evidence="15">Formamidopyrimidine-DNA glycosylase</fullName>
        <shortName evidence="15">Fapy-DNA glycosylase</shortName>
        <ecNumber evidence="15">3.2.2.23</ecNumber>
    </recommendedName>
    <alternativeName>
        <fullName evidence="15">DNA-(apurinic or apyrimidinic site) lyase MutM</fullName>
        <shortName evidence="15">AP lyase MutM</shortName>
        <ecNumber evidence="15">4.2.99.18</ecNumber>
    </alternativeName>
</protein>
<evidence type="ECO:0000313" key="19">
    <source>
        <dbReference type="Proteomes" id="UP000630149"/>
    </source>
</evidence>
<dbReference type="PANTHER" id="PTHR22993:SF9">
    <property type="entry name" value="FORMAMIDOPYRIMIDINE-DNA GLYCOSYLASE"/>
    <property type="match status" value="1"/>
</dbReference>
<organism evidence="18 19">
    <name type="scientific">Legionella impletisoli</name>
    <dbReference type="NCBI Taxonomy" id="343510"/>
    <lineage>
        <taxon>Bacteria</taxon>
        <taxon>Pseudomonadati</taxon>
        <taxon>Pseudomonadota</taxon>
        <taxon>Gammaproteobacteria</taxon>
        <taxon>Legionellales</taxon>
        <taxon>Legionellaceae</taxon>
        <taxon>Legionella</taxon>
    </lineage>
</organism>
<feature type="active site" description="Proton donor; for delta-elimination activity" evidence="15">
    <location>
        <position position="261"/>
    </location>
</feature>
<dbReference type="EC" id="4.2.99.18" evidence="15"/>
<evidence type="ECO:0000256" key="14">
    <source>
        <dbReference type="ARBA" id="ARBA00044632"/>
    </source>
</evidence>
<evidence type="ECO:0000256" key="11">
    <source>
        <dbReference type="ARBA" id="ARBA00023239"/>
    </source>
</evidence>
<evidence type="ECO:0000256" key="10">
    <source>
        <dbReference type="ARBA" id="ARBA00023204"/>
    </source>
</evidence>
<feature type="binding site" evidence="15">
    <location>
        <position position="91"/>
    </location>
    <ligand>
        <name>DNA</name>
        <dbReference type="ChEBI" id="CHEBI:16991"/>
    </ligand>
</feature>
<evidence type="ECO:0000256" key="7">
    <source>
        <dbReference type="ARBA" id="ARBA00022801"/>
    </source>
</evidence>
<dbReference type="Pfam" id="PF01149">
    <property type="entry name" value="Fapy_DNA_glyco"/>
    <property type="match status" value="1"/>
</dbReference>
<keyword evidence="7 15" id="KW-0378">Hydrolase</keyword>
<comment type="catalytic activity">
    <reaction evidence="14 15">
        <text>2'-deoxyribonucleotide-(2'-deoxyribose 5'-phosphate)-2'-deoxyribonucleotide-DNA = a 3'-end 2'-deoxyribonucleotide-(2,3-dehydro-2,3-deoxyribose 5'-phosphate)-DNA + a 5'-end 5'-phospho-2'-deoxyribonucleoside-DNA + H(+)</text>
        <dbReference type="Rhea" id="RHEA:66592"/>
        <dbReference type="Rhea" id="RHEA-COMP:13180"/>
        <dbReference type="Rhea" id="RHEA-COMP:16897"/>
        <dbReference type="Rhea" id="RHEA-COMP:17067"/>
        <dbReference type="ChEBI" id="CHEBI:15378"/>
        <dbReference type="ChEBI" id="CHEBI:136412"/>
        <dbReference type="ChEBI" id="CHEBI:157695"/>
        <dbReference type="ChEBI" id="CHEBI:167181"/>
        <dbReference type="EC" id="4.2.99.18"/>
    </reaction>
</comment>
<evidence type="ECO:0000256" key="2">
    <source>
        <dbReference type="ARBA" id="ARBA00009409"/>
    </source>
</evidence>
<dbReference type="Gene3D" id="1.10.8.50">
    <property type="match status" value="1"/>
</dbReference>
<keyword evidence="6 15" id="KW-0863">Zinc-finger</keyword>
<dbReference type="GO" id="GO:0140078">
    <property type="term" value="F:class I DNA-(apurinic or apyrimidinic site) endonuclease activity"/>
    <property type="evidence" value="ECO:0007669"/>
    <property type="project" value="UniProtKB-EC"/>
</dbReference>
<dbReference type="HAMAP" id="MF_00103">
    <property type="entry name" value="Fapy_DNA_glycosyl"/>
    <property type="match status" value="1"/>
</dbReference>
<dbReference type="SUPFAM" id="SSF81624">
    <property type="entry name" value="N-terminal domain of MutM-like DNA repair proteins"/>
    <property type="match status" value="1"/>
</dbReference>
<keyword evidence="11 15" id="KW-0456">Lyase</keyword>
<comment type="catalytic activity">
    <reaction evidence="1 15">
        <text>Hydrolysis of DNA containing ring-opened 7-methylguanine residues, releasing 2,6-diamino-4-hydroxy-5-(N-methyl)formamidopyrimidine.</text>
        <dbReference type="EC" id="3.2.2.23"/>
    </reaction>
</comment>
<dbReference type="EMBL" id="BMOB01000007">
    <property type="protein sequence ID" value="GGI88827.1"/>
    <property type="molecule type" value="Genomic_DNA"/>
</dbReference>
<dbReference type="PROSITE" id="PS51068">
    <property type="entry name" value="FPG_CAT"/>
    <property type="match status" value="1"/>
</dbReference>
<comment type="similarity">
    <text evidence="2 15">Belongs to the FPG family.</text>
</comment>
<feature type="active site" description="Proton donor" evidence="15">
    <location>
        <position position="3"/>
    </location>
</feature>
<sequence length="272" mass="30774">MPELPEVETTRWGLYPHLIHQSIEQVLIHQSSLRRPIPDNFNALCKGKTILDITRRSKYLILTLTEGAILIHLGMSGHLRILDKNIALKKHDHVEVILSNQQRLRYHDPRRFGLWLYTNCDPLTHPLLTKLGKEPLTESFNIDYLAHRAICKKQSIKSFIMDNQIVVGIGNIYATESLFMSGIHPLTPAGTISKDRLERLIHAIKSILSQALQAGGTTLKDFYSSDGKPGYFALNLNVYGRQGLSCKICHSKIESVIISGRRSTFCPQCQPK</sequence>
<name>A0A917JW05_9GAMM</name>
<reference evidence="18" key="1">
    <citation type="journal article" date="2014" name="Int. J. Syst. Evol. Microbiol.">
        <title>Complete genome sequence of Corynebacterium casei LMG S-19264T (=DSM 44701T), isolated from a smear-ripened cheese.</title>
        <authorList>
            <consortium name="US DOE Joint Genome Institute (JGI-PGF)"/>
            <person name="Walter F."/>
            <person name="Albersmeier A."/>
            <person name="Kalinowski J."/>
            <person name="Ruckert C."/>
        </authorList>
    </citation>
    <scope>NUCLEOTIDE SEQUENCE</scope>
    <source>
        <strain evidence="18">JCM 13919</strain>
    </source>
</reference>
<keyword evidence="8 15" id="KW-0862">Zinc</keyword>
<dbReference type="OrthoDB" id="9800855at2"/>
<comment type="caution">
    <text evidence="18">The sequence shown here is derived from an EMBL/GenBank/DDBJ whole genome shotgun (WGS) entry which is preliminary data.</text>
</comment>
<dbReference type="GO" id="GO:0008270">
    <property type="term" value="F:zinc ion binding"/>
    <property type="evidence" value="ECO:0007669"/>
    <property type="project" value="UniProtKB-UniRule"/>
</dbReference>
<feature type="binding site" evidence="15">
    <location>
        <position position="110"/>
    </location>
    <ligand>
        <name>DNA</name>
        <dbReference type="ChEBI" id="CHEBI:16991"/>
    </ligand>
</feature>
<dbReference type="Gene3D" id="3.20.190.10">
    <property type="entry name" value="MutM-like, N-terminal"/>
    <property type="match status" value="1"/>
</dbReference>
<dbReference type="PANTHER" id="PTHR22993">
    <property type="entry name" value="FORMAMIDOPYRIMIDINE-DNA GLYCOSYLASE"/>
    <property type="match status" value="1"/>
</dbReference>
<reference evidence="18" key="2">
    <citation type="submission" date="2020-09" db="EMBL/GenBank/DDBJ databases">
        <authorList>
            <person name="Sun Q."/>
            <person name="Ohkuma M."/>
        </authorList>
    </citation>
    <scope>NUCLEOTIDE SEQUENCE</scope>
    <source>
        <strain evidence="18">JCM 13919</strain>
    </source>
</reference>
<evidence type="ECO:0000256" key="15">
    <source>
        <dbReference type="HAMAP-Rule" id="MF_00103"/>
    </source>
</evidence>
<keyword evidence="12 15" id="KW-0511">Multifunctional enzyme</keyword>
<keyword evidence="9 15" id="KW-0238">DNA-binding</keyword>
<dbReference type="AlphaFoldDB" id="A0A917JW05"/>
<dbReference type="NCBIfam" id="TIGR00577">
    <property type="entry name" value="fpg"/>
    <property type="match status" value="1"/>
</dbReference>
<dbReference type="Proteomes" id="UP000630149">
    <property type="component" value="Unassembled WGS sequence"/>
</dbReference>
<evidence type="ECO:0000259" key="17">
    <source>
        <dbReference type="PROSITE" id="PS51068"/>
    </source>
</evidence>
<dbReference type="GO" id="GO:0034039">
    <property type="term" value="F:8-oxo-7,8-dihydroguanine DNA N-glycosylase activity"/>
    <property type="evidence" value="ECO:0007669"/>
    <property type="project" value="TreeGrafter"/>
</dbReference>
<comment type="subunit">
    <text evidence="3 15">Monomer.</text>
</comment>
<gene>
    <name evidence="15 18" type="primary">mutM</name>
    <name evidence="15" type="synonym">fpg</name>
    <name evidence="18" type="ORF">GCM10007966_16940</name>
</gene>
<dbReference type="GO" id="GO:0003684">
    <property type="term" value="F:damaged DNA binding"/>
    <property type="evidence" value="ECO:0007669"/>
    <property type="project" value="InterPro"/>
</dbReference>
<keyword evidence="10 15" id="KW-0234">DNA repair</keyword>
<evidence type="ECO:0000256" key="6">
    <source>
        <dbReference type="ARBA" id="ARBA00022771"/>
    </source>
</evidence>
<feature type="active site" description="Proton donor; for beta-elimination activity" evidence="15">
    <location>
        <position position="58"/>
    </location>
</feature>
<evidence type="ECO:0000259" key="16">
    <source>
        <dbReference type="PROSITE" id="PS51066"/>
    </source>
</evidence>
<dbReference type="RefSeq" id="WP_131776335.1">
    <property type="nucleotide sequence ID" value="NZ_BMOB01000007.1"/>
</dbReference>
<dbReference type="PROSITE" id="PS51066">
    <property type="entry name" value="ZF_FPG_2"/>
    <property type="match status" value="1"/>
</dbReference>
<dbReference type="InterPro" id="IPR020629">
    <property type="entry name" value="FPG_Glyclase"/>
</dbReference>
<dbReference type="SMART" id="SM01232">
    <property type="entry name" value="H2TH"/>
    <property type="match status" value="1"/>
</dbReference>
<dbReference type="SUPFAM" id="SSF46946">
    <property type="entry name" value="S13-like H2TH domain"/>
    <property type="match status" value="1"/>
</dbReference>
<feature type="active site" description="Schiff-base intermediate with DNA" evidence="15">
    <location>
        <position position="2"/>
    </location>
</feature>
<evidence type="ECO:0000313" key="18">
    <source>
        <dbReference type="EMBL" id="GGI88827.1"/>
    </source>
</evidence>
<feature type="domain" description="Formamidopyrimidine-DNA glycosylase catalytic" evidence="17">
    <location>
        <begin position="2"/>
        <end position="113"/>
    </location>
</feature>
<evidence type="ECO:0000256" key="8">
    <source>
        <dbReference type="ARBA" id="ARBA00022833"/>
    </source>
</evidence>
<dbReference type="FunFam" id="1.10.8.50:FF:000003">
    <property type="entry name" value="Formamidopyrimidine-DNA glycosylase"/>
    <property type="match status" value="1"/>
</dbReference>
<dbReference type="SUPFAM" id="SSF57716">
    <property type="entry name" value="Glucocorticoid receptor-like (DNA-binding domain)"/>
    <property type="match status" value="1"/>
</dbReference>
<dbReference type="SMART" id="SM00898">
    <property type="entry name" value="Fapy_DNA_glyco"/>
    <property type="match status" value="1"/>
</dbReference>
<keyword evidence="13 15" id="KW-0326">Glycosidase</keyword>
<feature type="binding site" evidence="15">
    <location>
        <position position="152"/>
    </location>
    <ligand>
        <name>DNA</name>
        <dbReference type="ChEBI" id="CHEBI:16991"/>
    </ligand>
</feature>
<evidence type="ECO:0000256" key="9">
    <source>
        <dbReference type="ARBA" id="ARBA00023125"/>
    </source>
</evidence>
<comment type="cofactor">
    <cofactor evidence="15">
        <name>Zn(2+)</name>
        <dbReference type="ChEBI" id="CHEBI:29105"/>
    </cofactor>
    <text evidence="15">Binds 1 zinc ion per subunit.</text>
</comment>
<dbReference type="EC" id="3.2.2.23" evidence="15"/>
<keyword evidence="5 15" id="KW-0227">DNA damage</keyword>
<dbReference type="InterPro" id="IPR015886">
    <property type="entry name" value="H2TH_FPG"/>
</dbReference>
<dbReference type="GO" id="GO:0006284">
    <property type="term" value="P:base-excision repair"/>
    <property type="evidence" value="ECO:0007669"/>
    <property type="project" value="InterPro"/>
</dbReference>
<dbReference type="CDD" id="cd08966">
    <property type="entry name" value="EcFpg-like_N"/>
    <property type="match status" value="1"/>
</dbReference>
<keyword evidence="4 15" id="KW-0479">Metal-binding</keyword>
<proteinExistence type="inferred from homology"/>
<dbReference type="InterPro" id="IPR000214">
    <property type="entry name" value="Znf_DNA_glyclase/AP_lyase"/>
</dbReference>
<dbReference type="InterPro" id="IPR035937">
    <property type="entry name" value="FPG_N"/>
</dbReference>
<evidence type="ECO:0000256" key="12">
    <source>
        <dbReference type="ARBA" id="ARBA00023268"/>
    </source>
</evidence>
<evidence type="ECO:0000256" key="1">
    <source>
        <dbReference type="ARBA" id="ARBA00001668"/>
    </source>
</evidence>
<comment type="function">
    <text evidence="15">Involved in base excision repair of DNA damaged by oxidation or by mutagenic agents. Acts as DNA glycosylase that recognizes and removes damaged bases. Has a preference for oxidized purines, such as 7,8-dihydro-8-oxoguanine (8-oxoG). Has AP (apurinic/apyrimidinic) lyase activity and introduces nicks in the DNA strand. Cleaves the DNA backbone by beta-delta elimination to generate a single-strand break at the site of the removed base with both 3'- and 5'-phosphates.</text>
</comment>
<dbReference type="InterPro" id="IPR010979">
    <property type="entry name" value="Ribosomal_uS13-like_H2TH"/>
</dbReference>